<dbReference type="InterPro" id="IPR001387">
    <property type="entry name" value="Cro/C1-type_HTH"/>
</dbReference>
<evidence type="ECO:0000256" key="1">
    <source>
        <dbReference type="ARBA" id="ARBA00023125"/>
    </source>
</evidence>
<keyword evidence="4" id="KW-1185">Reference proteome</keyword>
<protein>
    <submittedName>
        <fullName evidence="3">Transcriptional regulator with XRE-family HTH domain</fullName>
    </submittedName>
</protein>
<dbReference type="SUPFAM" id="SSF47413">
    <property type="entry name" value="lambda repressor-like DNA-binding domains"/>
    <property type="match status" value="1"/>
</dbReference>
<dbReference type="GO" id="GO:0003700">
    <property type="term" value="F:DNA-binding transcription factor activity"/>
    <property type="evidence" value="ECO:0007669"/>
    <property type="project" value="TreeGrafter"/>
</dbReference>
<dbReference type="PROSITE" id="PS50943">
    <property type="entry name" value="HTH_CROC1"/>
    <property type="match status" value="1"/>
</dbReference>
<dbReference type="GO" id="GO:0005829">
    <property type="term" value="C:cytosol"/>
    <property type="evidence" value="ECO:0007669"/>
    <property type="project" value="TreeGrafter"/>
</dbReference>
<dbReference type="Proteomes" id="UP000539265">
    <property type="component" value="Unassembled WGS sequence"/>
</dbReference>
<dbReference type="Gene3D" id="1.10.260.40">
    <property type="entry name" value="lambda repressor-like DNA-binding domains"/>
    <property type="match status" value="1"/>
</dbReference>
<dbReference type="OrthoDB" id="2902336at2"/>
<feature type="domain" description="HTH cro/C1-type" evidence="2">
    <location>
        <begin position="17"/>
        <end position="71"/>
    </location>
</feature>
<evidence type="ECO:0000313" key="4">
    <source>
        <dbReference type="Proteomes" id="UP000539265"/>
    </source>
</evidence>
<dbReference type="PANTHER" id="PTHR46797">
    <property type="entry name" value="HTH-TYPE TRANSCRIPTIONAL REGULATOR"/>
    <property type="match status" value="1"/>
</dbReference>
<reference evidence="3" key="1">
    <citation type="submission" date="2020-08" db="EMBL/GenBank/DDBJ databases">
        <title>Genomic Encyclopedia of Type Strains, Phase III (KMG-III): the genomes of soil and plant-associated and newly described type strains.</title>
        <authorList>
            <person name="Whitman W."/>
        </authorList>
    </citation>
    <scope>NUCLEOTIDE SEQUENCE [LARGE SCALE GENOMIC DNA]</scope>
    <source>
        <strain evidence="3">CECT 8628</strain>
    </source>
</reference>
<name>A0A839SAV1_9SPHI</name>
<evidence type="ECO:0000313" key="3">
    <source>
        <dbReference type="EMBL" id="MBB3054718.1"/>
    </source>
</evidence>
<evidence type="ECO:0000259" key="2">
    <source>
        <dbReference type="PROSITE" id="PS50943"/>
    </source>
</evidence>
<dbReference type="GO" id="GO:0003677">
    <property type="term" value="F:DNA binding"/>
    <property type="evidence" value="ECO:0007669"/>
    <property type="project" value="UniProtKB-KW"/>
</dbReference>
<dbReference type="PANTHER" id="PTHR46797:SF1">
    <property type="entry name" value="METHYLPHOSPHONATE SYNTHASE"/>
    <property type="match status" value="1"/>
</dbReference>
<dbReference type="CDD" id="cd00093">
    <property type="entry name" value="HTH_XRE"/>
    <property type="match status" value="1"/>
</dbReference>
<dbReference type="InterPro" id="IPR050807">
    <property type="entry name" value="TransReg_Diox_bact_type"/>
</dbReference>
<dbReference type="SMART" id="SM00530">
    <property type="entry name" value="HTH_XRE"/>
    <property type="match status" value="1"/>
</dbReference>
<dbReference type="Pfam" id="PF01381">
    <property type="entry name" value="HTH_3"/>
    <property type="match status" value="1"/>
</dbReference>
<dbReference type="AlphaFoldDB" id="A0A839SAV1"/>
<organism evidence="3 4">
    <name type="scientific">Mucilaginibacter gotjawali</name>
    <dbReference type="NCBI Taxonomy" id="1550579"/>
    <lineage>
        <taxon>Bacteria</taxon>
        <taxon>Pseudomonadati</taxon>
        <taxon>Bacteroidota</taxon>
        <taxon>Sphingobacteriia</taxon>
        <taxon>Sphingobacteriales</taxon>
        <taxon>Sphingobacteriaceae</taxon>
        <taxon>Mucilaginibacter</taxon>
    </lineage>
</organism>
<dbReference type="RefSeq" id="WP_157750750.1">
    <property type="nucleotide sequence ID" value="NZ_AP017313.1"/>
</dbReference>
<proteinExistence type="predicted"/>
<sequence>MSTIKEQDFLKKLGSKIRSQRNEKKISLNQLATQFGFEKSSISKLENGKSNSTILTLMKLSHALNVPMERFFH</sequence>
<keyword evidence="1" id="KW-0238">DNA-binding</keyword>
<dbReference type="InterPro" id="IPR010982">
    <property type="entry name" value="Lambda_DNA-bd_dom_sf"/>
</dbReference>
<gene>
    <name evidence="3" type="ORF">FHS11_001128</name>
</gene>
<accession>A0A839SAV1</accession>
<dbReference type="EMBL" id="JACHWX010000002">
    <property type="protein sequence ID" value="MBB3054718.1"/>
    <property type="molecule type" value="Genomic_DNA"/>
</dbReference>
<comment type="caution">
    <text evidence="3">The sequence shown here is derived from an EMBL/GenBank/DDBJ whole genome shotgun (WGS) entry which is preliminary data.</text>
</comment>